<keyword evidence="1" id="KW-0812">Transmembrane</keyword>
<reference evidence="2 3" key="1">
    <citation type="submission" date="2015-09" db="EMBL/GenBank/DDBJ databases">
        <title>Trachymyrmex zeteki WGS genome.</title>
        <authorList>
            <person name="Nygaard S."/>
            <person name="Hu H."/>
            <person name="Boomsma J."/>
            <person name="Zhang G."/>
        </authorList>
    </citation>
    <scope>NUCLEOTIDE SEQUENCE [LARGE SCALE GENOMIC DNA]</scope>
    <source>
        <strain evidence="2">Tzet28-1</strain>
        <tissue evidence="2">Whole body</tissue>
    </source>
</reference>
<evidence type="ECO:0000313" key="3">
    <source>
        <dbReference type="Proteomes" id="UP000075809"/>
    </source>
</evidence>
<dbReference type="Proteomes" id="UP000075809">
    <property type="component" value="Unassembled WGS sequence"/>
</dbReference>
<dbReference type="InterPro" id="IPR005055">
    <property type="entry name" value="A10/PebIII"/>
</dbReference>
<evidence type="ECO:0000256" key="1">
    <source>
        <dbReference type="SAM" id="Phobius"/>
    </source>
</evidence>
<dbReference type="PANTHER" id="PTHR11257:SF12">
    <property type="entry name" value="EJACULATORY BULB-SPECIFIC PROTEIN 3-RELATED"/>
    <property type="match status" value="1"/>
</dbReference>
<protein>
    <submittedName>
        <fullName evidence="2">Ejaculatory bulb-specific protein 3</fullName>
    </submittedName>
</protein>
<dbReference type="EMBL" id="KQ982476">
    <property type="protein sequence ID" value="KYQ56032.1"/>
    <property type="molecule type" value="Genomic_DNA"/>
</dbReference>
<dbReference type="SUPFAM" id="SSF100910">
    <property type="entry name" value="Chemosensory protein Csp2"/>
    <property type="match status" value="1"/>
</dbReference>
<dbReference type="AlphaFoldDB" id="A0A151X6Q8"/>
<gene>
    <name evidence="2" type="ORF">ALC60_05015</name>
</gene>
<keyword evidence="1" id="KW-0472">Membrane</keyword>
<dbReference type="PANTHER" id="PTHR11257">
    <property type="entry name" value="CHEMOSENSORY PROTEIN-RELATED"/>
    <property type="match status" value="1"/>
</dbReference>
<dbReference type="InterPro" id="IPR036682">
    <property type="entry name" value="OS_D_A10/PebIII_sf"/>
</dbReference>
<proteinExistence type="predicted"/>
<evidence type="ECO:0000313" key="2">
    <source>
        <dbReference type="EMBL" id="KYQ56032.1"/>
    </source>
</evidence>
<feature type="transmembrane region" description="Helical" evidence="1">
    <location>
        <begin position="101"/>
        <end position="117"/>
    </location>
</feature>
<dbReference type="Gene3D" id="1.10.2080.10">
    <property type="entry name" value="Insect odorant-binding protein A10/Ejaculatory bulb-specific protein 3"/>
    <property type="match status" value="1"/>
</dbReference>
<name>A0A151X6Q8_9HYME</name>
<feature type="transmembrane region" description="Helical" evidence="1">
    <location>
        <begin position="36"/>
        <end position="63"/>
    </location>
</feature>
<accession>A0A151X6Q8</accession>
<dbReference type="Pfam" id="PF03392">
    <property type="entry name" value="OS-D"/>
    <property type="match status" value="1"/>
</dbReference>
<keyword evidence="3" id="KW-1185">Reference proteome</keyword>
<organism evidence="2 3">
    <name type="scientific">Mycetomoellerius zeteki</name>
    <dbReference type="NCBI Taxonomy" id="64791"/>
    <lineage>
        <taxon>Eukaryota</taxon>
        <taxon>Metazoa</taxon>
        <taxon>Ecdysozoa</taxon>
        <taxon>Arthropoda</taxon>
        <taxon>Hexapoda</taxon>
        <taxon>Insecta</taxon>
        <taxon>Pterygota</taxon>
        <taxon>Neoptera</taxon>
        <taxon>Endopterygota</taxon>
        <taxon>Hymenoptera</taxon>
        <taxon>Apocrita</taxon>
        <taxon>Aculeata</taxon>
        <taxon>Formicoidea</taxon>
        <taxon>Formicidae</taxon>
        <taxon>Myrmicinae</taxon>
        <taxon>Mycetomoellerius</taxon>
    </lineage>
</organism>
<sequence length="226" mass="25183">MKYSAILRYILPLIVLVGNTHLRENASSPRCTLSRNLYAACATLALIRMGFVIFLARVALALFSRGYRNGSNNLLVASDGVNETVTIPGIEKLEGKFPENRITVLALFLLVVAVVLADDKYTTKYDNVDLDTILGSDRLLKNYVNCLLDKGSCTPDGKELKETLPDALASECSKCSEKQKKGTEKVVRYLVNKKPETWEQLKKKYDPSGQYSTKYIDEAHKQGINV</sequence>
<keyword evidence="1" id="KW-1133">Transmembrane helix</keyword>